<reference evidence="7 8" key="1">
    <citation type="submission" date="2016-08" db="EMBL/GenBank/DDBJ databases">
        <authorList>
            <person name="Seilhamer J.J."/>
        </authorList>
    </citation>
    <scope>NUCLEOTIDE SEQUENCE [LARGE SCALE GENOMIC DNA]</scope>
    <source>
        <strain evidence="7">ING2-E5A</strain>
    </source>
</reference>
<name>A0A1G4G8D7_9BACT</name>
<dbReference type="Gene3D" id="2.60.120.260">
    <property type="entry name" value="Galactose-binding domain-like"/>
    <property type="match status" value="1"/>
</dbReference>
<dbReference type="SUPFAM" id="SSF51905">
    <property type="entry name" value="FAD/NAD(P)-binding domain"/>
    <property type="match status" value="1"/>
</dbReference>
<keyword evidence="5" id="KW-0411">Iron-sulfur</keyword>
<keyword evidence="6" id="KW-0732">Signal</keyword>
<organism evidence="7 8">
    <name type="scientific">Petrimonas mucosa</name>
    <dbReference type="NCBI Taxonomy" id="1642646"/>
    <lineage>
        <taxon>Bacteria</taxon>
        <taxon>Pseudomonadati</taxon>
        <taxon>Bacteroidota</taxon>
        <taxon>Bacteroidia</taxon>
        <taxon>Bacteroidales</taxon>
        <taxon>Dysgonomonadaceae</taxon>
        <taxon>Petrimonas</taxon>
    </lineage>
</organism>
<dbReference type="Proteomes" id="UP000178485">
    <property type="component" value="Chromosome i"/>
</dbReference>
<dbReference type="KEGG" id="pmuc:ING2E5A_1996"/>
<dbReference type="GO" id="GO:0051539">
    <property type="term" value="F:4 iron, 4 sulfur cluster binding"/>
    <property type="evidence" value="ECO:0007669"/>
    <property type="project" value="UniProtKB-KW"/>
</dbReference>
<feature type="signal peptide" evidence="6">
    <location>
        <begin position="1"/>
        <end position="19"/>
    </location>
</feature>
<keyword evidence="4" id="KW-0408">Iron</keyword>
<dbReference type="STRING" id="1642646.ING2E5A_1996"/>
<dbReference type="InterPro" id="IPR039650">
    <property type="entry name" value="HdrA-like"/>
</dbReference>
<dbReference type="RefSeq" id="WP_071137219.1">
    <property type="nucleotide sequence ID" value="NZ_DUQN01000113.1"/>
</dbReference>
<dbReference type="Pfam" id="PF12831">
    <property type="entry name" value="FAD_oxidored"/>
    <property type="match status" value="1"/>
</dbReference>
<keyword evidence="8" id="KW-1185">Reference proteome</keyword>
<evidence type="ECO:0000256" key="6">
    <source>
        <dbReference type="SAM" id="SignalP"/>
    </source>
</evidence>
<dbReference type="InterPro" id="IPR036188">
    <property type="entry name" value="FAD/NAD-bd_sf"/>
</dbReference>
<dbReference type="GO" id="GO:0046872">
    <property type="term" value="F:metal ion binding"/>
    <property type="evidence" value="ECO:0007669"/>
    <property type="project" value="UniProtKB-KW"/>
</dbReference>
<evidence type="ECO:0000313" key="7">
    <source>
        <dbReference type="EMBL" id="SCM58812.1"/>
    </source>
</evidence>
<proteinExistence type="predicted"/>
<keyword evidence="1" id="KW-0004">4Fe-4S</keyword>
<dbReference type="Gene3D" id="3.50.50.60">
    <property type="entry name" value="FAD/NAD(P)-binding domain"/>
    <property type="match status" value="1"/>
</dbReference>
<evidence type="ECO:0000256" key="1">
    <source>
        <dbReference type="ARBA" id="ARBA00022485"/>
    </source>
</evidence>
<feature type="chain" id="PRO_5009603946" description="FAD-dependent oxidoreductase" evidence="6">
    <location>
        <begin position="20"/>
        <end position="632"/>
    </location>
</feature>
<dbReference type="EMBL" id="LT608328">
    <property type="protein sequence ID" value="SCM58812.1"/>
    <property type="molecule type" value="Genomic_DNA"/>
</dbReference>
<evidence type="ECO:0000313" key="8">
    <source>
        <dbReference type="Proteomes" id="UP000178485"/>
    </source>
</evidence>
<evidence type="ECO:0000256" key="4">
    <source>
        <dbReference type="ARBA" id="ARBA00023004"/>
    </source>
</evidence>
<dbReference type="PANTHER" id="PTHR43498:SF1">
    <property type="entry name" value="COB--COM HETERODISULFIDE REDUCTASE IRON-SULFUR SUBUNIT A"/>
    <property type="match status" value="1"/>
</dbReference>
<protein>
    <recommendedName>
        <fullName evidence="9">FAD-dependent oxidoreductase</fullName>
    </recommendedName>
</protein>
<keyword evidence="2" id="KW-0479">Metal-binding</keyword>
<dbReference type="AlphaFoldDB" id="A0A1G4G8D7"/>
<evidence type="ECO:0008006" key="9">
    <source>
        <dbReference type="Google" id="ProtNLM"/>
    </source>
</evidence>
<dbReference type="PANTHER" id="PTHR43498">
    <property type="entry name" value="FERREDOXIN:COB-COM HETERODISULFIDE REDUCTASE SUBUNIT A"/>
    <property type="match status" value="1"/>
</dbReference>
<accession>A0A1G4G8D7</accession>
<evidence type="ECO:0000256" key="5">
    <source>
        <dbReference type="ARBA" id="ARBA00023014"/>
    </source>
</evidence>
<evidence type="ECO:0000256" key="3">
    <source>
        <dbReference type="ARBA" id="ARBA00023002"/>
    </source>
</evidence>
<sequence>MRKFVAIALVLLIVQWVAAKNSPSLFIEAESFQNKGGWVVDQQFMDLMGSPYLMAHGLGTPVADATTTVDLPKTGRYTLFVRTYNWTSPWTEKEGPGKFQVSIDGKILNNKVLGATGNRWEWQEVGKIDIGTRRVTVGLHDLTGFNGRCDAIYFTMDDEDFPPDELDALTAFRREKLGLPETVPSAGNFDLVVVGGGVAGTTAALTAARLGLKVALIQDRPVLGGNNSSEVRVHLGGRINLDPYPKLGDVVNEIAPLRGGNAQPGDYYEDEKKLEMVNAEENISLFLNYRAFSVEKEGNAIKTVVARHIETAEELSFSAPLFADCTGDGTVGYLAGADFAMGRESKADFNEPTAPEQPDKMTMGASVQWYSKEGEKHCDFPEFEYGIEFNDSNVQNVTMGEWTWETGMNYDQIFEFERIRDYGMLVVYSNWSYLKNRSSFREAYRNRYLEWVAYIAGKRESRRLIGDVILKEQDITDFVIYPDASAPTSWTIDLHYPDPENSEHFPEAEFKSIAVHKAIHPYPIPYRCLYSRNVDNLFMAGRNISVTHVALGTVRVMRTTGMMGEVVGMAASVARKNDTTPRGVYLNHLESLKRLMTKGAGKYNIENLQNYNLGGTLGPKKTNIQIPPYDKE</sequence>
<gene>
    <name evidence="7" type="ORF">ING2E5A_1996</name>
</gene>
<keyword evidence="3" id="KW-0560">Oxidoreductase</keyword>
<evidence type="ECO:0000256" key="2">
    <source>
        <dbReference type="ARBA" id="ARBA00022723"/>
    </source>
</evidence>
<dbReference type="GO" id="GO:0016491">
    <property type="term" value="F:oxidoreductase activity"/>
    <property type="evidence" value="ECO:0007669"/>
    <property type="project" value="UniProtKB-KW"/>
</dbReference>